<keyword evidence="1" id="KW-1133">Transmembrane helix</keyword>
<name>A0A8H7ZCP2_9ASCO</name>
<keyword evidence="3" id="KW-1185">Reference proteome</keyword>
<dbReference type="GeneID" id="93651853"/>
<dbReference type="RefSeq" id="XP_067548573.1">
    <property type="nucleotide sequence ID" value="XM_067692167.1"/>
</dbReference>
<sequence length="263" mass="31030">MSLITEYWTNTLQQVVKEFNLHSSIDDFDDDVPTWILKFYMCQFVTLLFLFRYTNTSSSKAKSETRSKRAIVNSQRLINRIRNHIHIVSEILLCVIVNIASFYVISTENSTYFTLDLKYAIGIQVIIIYGLFIVDLLVTITSRGMGKVEKAKDTEIEGDEKQNKDDTTTIRHTLYSQEEKEPKWLKHLSHLNDDFLKIILSYNFIIIMDLQVHYIMKIVEFGIKLYCLWIMLRYEFKKEKQDEDEIEYVDDDDEKLQGSCVIV</sequence>
<accession>A0A8H7ZCP2</accession>
<feature type="transmembrane region" description="Helical" evidence="1">
    <location>
        <begin position="85"/>
        <end position="105"/>
    </location>
</feature>
<dbReference type="OrthoDB" id="4025427at2759"/>
<gene>
    <name evidence="2" type="ORF">I9W82_003224</name>
</gene>
<dbReference type="Proteomes" id="UP000669133">
    <property type="component" value="Unassembled WGS sequence"/>
</dbReference>
<evidence type="ECO:0000313" key="3">
    <source>
        <dbReference type="Proteomes" id="UP000669133"/>
    </source>
</evidence>
<organism evidence="2 3">
    <name type="scientific">Candida metapsilosis</name>
    <dbReference type="NCBI Taxonomy" id="273372"/>
    <lineage>
        <taxon>Eukaryota</taxon>
        <taxon>Fungi</taxon>
        <taxon>Dikarya</taxon>
        <taxon>Ascomycota</taxon>
        <taxon>Saccharomycotina</taxon>
        <taxon>Pichiomycetes</taxon>
        <taxon>Debaryomycetaceae</taxon>
        <taxon>Candida/Lodderomyces clade</taxon>
        <taxon>Candida</taxon>
    </lineage>
</organism>
<evidence type="ECO:0000313" key="2">
    <source>
        <dbReference type="EMBL" id="KAG5419457.1"/>
    </source>
</evidence>
<reference evidence="2 3" key="1">
    <citation type="submission" date="2020-12" db="EMBL/GenBank/DDBJ databases">
        <title>Effect of drift, selection, and recombination on the evolution of hybrid genomes in Candida yeast pathogens.</title>
        <authorList>
            <person name="Mixao V."/>
            <person name="Ksiezopolska E."/>
            <person name="Saus E."/>
            <person name="Boekhout T."/>
            <person name="Gacser A."/>
            <person name="Gabaldon T."/>
        </authorList>
    </citation>
    <scope>NUCLEOTIDE SEQUENCE [LARGE SCALE GENOMIC DNA]</scope>
    <source>
        <strain evidence="2 3">BP57</strain>
    </source>
</reference>
<keyword evidence="1" id="KW-0812">Transmembrane</keyword>
<feature type="transmembrane region" description="Helical" evidence="1">
    <location>
        <begin position="35"/>
        <end position="53"/>
    </location>
</feature>
<proteinExistence type="predicted"/>
<evidence type="ECO:0000256" key="1">
    <source>
        <dbReference type="SAM" id="Phobius"/>
    </source>
</evidence>
<feature type="transmembrane region" description="Helical" evidence="1">
    <location>
        <begin position="117"/>
        <end position="140"/>
    </location>
</feature>
<dbReference type="AlphaFoldDB" id="A0A8H7ZCP2"/>
<protein>
    <submittedName>
        <fullName evidence="2">Uncharacterized protein</fullName>
    </submittedName>
</protein>
<dbReference type="EMBL" id="JAEOAQ010000003">
    <property type="protein sequence ID" value="KAG5419457.1"/>
    <property type="molecule type" value="Genomic_DNA"/>
</dbReference>
<comment type="caution">
    <text evidence="2">The sequence shown here is derived from an EMBL/GenBank/DDBJ whole genome shotgun (WGS) entry which is preliminary data.</text>
</comment>
<keyword evidence="1" id="KW-0472">Membrane</keyword>